<dbReference type="PANTHER" id="PTHR39196:SF1">
    <property type="entry name" value="PRIMOSOME, DNAD SUBUNIT"/>
    <property type="match status" value="1"/>
</dbReference>
<protein>
    <recommendedName>
        <fullName evidence="7">DnaD domain-containing protein</fullName>
    </recommendedName>
</protein>
<dbReference type="PANTHER" id="PTHR39196">
    <property type="entry name" value="PRIMOSOME, DNAD SUBUNIT"/>
    <property type="match status" value="1"/>
</dbReference>
<feature type="compositionally biased region" description="Basic and acidic residues" evidence="2">
    <location>
        <begin position="170"/>
        <end position="185"/>
    </location>
</feature>
<evidence type="ECO:0000313" key="6">
    <source>
        <dbReference type="Proteomes" id="UP000177273"/>
    </source>
</evidence>
<comment type="caution">
    <text evidence="5">The sequence shown here is derived from an EMBL/GenBank/DDBJ whole genome shotgun (WGS) entry which is preliminary data.</text>
</comment>
<dbReference type="InterPro" id="IPR034829">
    <property type="entry name" value="DnaD-like_sf"/>
</dbReference>
<evidence type="ECO:0000313" key="5">
    <source>
        <dbReference type="EMBL" id="OFI46732.1"/>
    </source>
</evidence>
<sequence length="316" mass="36582">MARPKKIGLDYFPMDVDFLRDIKIRKIEKECGSESIKVLLCLLGNIYRDEGYYINWDEDTAFLISDEIGLKEEVVKEVVNKSLQVGFFSKYLFDEENILTSKGIQERYLEAKKKSKGIVIDAKYTAQREFMELNSPITTLEDEFKGVNSPKTRVNEEITGVNSPISTQSKVKESKGKESKVKESKQNPLQQILTFYNENISPVTPFVREEIEFDCKDFGYELVQEALRRTVLNSKTSYKYSQAILRDWKSKNYKTLEDVETTLKRNSNQQNVSQKDANTKSSAKVPDWHQETQKDDDSNRELTPEEIKELFGEDAL</sequence>
<evidence type="ECO:0000259" key="3">
    <source>
        <dbReference type="Pfam" id="PF07261"/>
    </source>
</evidence>
<feature type="compositionally biased region" description="Basic and acidic residues" evidence="2">
    <location>
        <begin position="286"/>
        <end position="316"/>
    </location>
</feature>
<proteinExistence type="inferred from homology"/>
<dbReference type="Proteomes" id="UP000177273">
    <property type="component" value="Unassembled WGS sequence"/>
</dbReference>
<dbReference type="Pfam" id="PF07261">
    <property type="entry name" value="DnaB_2"/>
    <property type="match status" value="1"/>
</dbReference>
<organism evidence="5 6">
    <name type="scientific">Floricoccus penangensis</name>
    <dbReference type="NCBI Taxonomy" id="1859475"/>
    <lineage>
        <taxon>Bacteria</taxon>
        <taxon>Bacillati</taxon>
        <taxon>Bacillota</taxon>
        <taxon>Bacilli</taxon>
        <taxon>Lactobacillales</taxon>
        <taxon>Streptococcaceae</taxon>
        <taxon>Floricoccus</taxon>
    </lineage>
</organism>
<dbReference type="OrthoDB" id="3199595at2"/>
<feature type="region of interest" description="Disordered" evidence="2">
    <location>
        <begin position="262"/>
        <end position="316"/>
    </location>
</feature>
<dbReference type="SUPFAM" id="SSF158499">
    <property type="entry name" value="DnaD domain-like"/>
    <property type="match status" value="1"/>
</dbReference>
<keyword evidence="6" id="KW-1185">Reference proteome</keyword>
<feature type="domain" description="Lin1244/Lin1753-like N-terminal" evidence="4">
    <location>
        <begin position="11"/>
        <end position="104"/>
    </location>
</feature>
<dbReference type="Pfam" id="PF14297">
    <property type="entry name" value="Lin1244_N"/>
    <property type="match status" value="1"/>
</dbReference>
<reference evidence="6" key="1">
    <citation type="submission" date="2016-09" db="EMBL/GenBank/DDBJ databases">
        <title>Draft genome sequence of a novel species of the family Streptococcaceae isolated from flowers.</title>
        <authorList>
            <person name="Chuah L.-O."/>
            <person name="Yap K.-P."/>
            <person name="Thong K.L."/>
            <person name="Liong M.T."/>
            <person name="Ahmad R."/>
            <person name="Rusul G."/>
        </authorList>
    </citation>
    <scope>NUCLEOTIDE SEQUENCE [LARGE SCALE GENOMIC DNA]</scope>
    <source>
        <strain evidence="6">HibF3</strain>
    </source>
</reference>
<feature type="domain" description="DnaB/C C-terminal" evidence="3">
    <location>
        <begin position="194"/>
        <end position="260"/>
    </location>
</feature>
<comment type="similarity">
    <text evidence="1">Belongs to the DnaB/DnaD family.</text>
</comment>
<accession>A0A9Q5NZT2</accession>
<name>A0A9Q5NZT2_9LACT</name>
<dbReference type="Gene3D" id="1.10.10.630">
    <property type="entry name" value="DnaD domain-like"/>
    <property type="match status" value="1"/>
</dbReference>
<evidence type="ECO:0008006" key="7">
    <source>
        <dbReference type="Google" id="ProtNLM"/>
    </source>
</evidence>
<gene>
    <name evidence="5" type="ORF">BG262_02735</name>
</gene>
<feature type="region of interest" description="Disordered" evidence="2">
    <location>
        <begin position="158"/>
        <end position="185"/>
    </location>
</feature>
<dbReference type="EMBL" id="MKIQ01000027">
    <property type="protein sequence ID" value="OFI46732.1"/>
    <property type="molecule type" value="Genomic_DNA"/>
</dbReference>
<dbReference type="InterPro" id="IPR025400">
    <property type="entry name" value="Lin1244/Lin1753-like_N"/>
</dbReference>
<evidence type="ECO:0000256" key="2">
    <source>
        <dbReference type="SAM" id="MobiDB-lite"/>
    </source>
</evidence>
<dbReference type="AlphaFoldDB" id="A0A9Q5NZT2"/>
<dbReference type="NCBIfam" id="TIGR01446">
    <property type="entry name" value="DnaD_dom"/>
    <property type="match status" value="1"/>
</dbReference>
<dbReference type="RefSeq" id="WP_070787865.1">
    <property type="nucleotide sequence ID" value="NZ_MKIQ01000027.1"/>
</dbReference>
<dbReference type="InterPro" id="IPR006343">
    <property type="entry name" value="DnaB/C_C"/>
</dbReference>
<evidence type="ECO:0000256" key="1">
    <source>
        <dbReference type="ARBA" id="ARBA00093462"/>
    </source>
</evidence>
<evidence type="ECO:0000259" key="4">
    <source>
        <dbReference type="Pfam" id="PF14297"/>
    </source>
</evidence>
<feature type="compositionally biased region" description="Polar residues" evidence="2">
    <location>
        <begin position="264"/>
        <end position="282"/>
    </location>
</feature>